<evidence type="ECO:0000256" key="2">
    <source>
        <dbReference type="SAM" id="SignalP"/>
    </source>
</evidence>
<dbReference type="AlphaFoldDB" id="A0A1Q9BRR2"/>
<gene>
    <name evidence="3" type="ORF">AK812_SmicGene47596</name>
</gene>
<comment type="caution">
    <text evidence="3">The sequence shown here is derived from an EMBL/GenBank/DDBJ whole genome shotgun (WGS) entry which is preliminary data.</text>
</comment>
<reference evidence="3 4" key="1">
    <citation type="submission" date="2016-02" db="EMBL/GenBank/DDBJ databases">
        <title>Genome analysis of coral dinoflagellate symbionts highlights evolutionary adaptations to a symbiotic lifestyle.</title>
        <authorList>
            <person name="Aranda M."/>
            <person name="Li Y."/>
            <person name="Liew Y.J."/>
            <person name="Baumgarten S."/>
            <person name="Simakov O."/>
            <person name="Wilson M."/>
            <person name="Piel J."/>
            <person name="Ashoor H."/>
            <person name="Bougouffa S."/>
            <person name="Bajic V.B."/>
            <person name="Ryu T."/>
            <person name="Ravasi T."/>
            <person name="Bayer T."/>
            <person name="Micklem G."/>
            <person name="Kim H."/>
            <person name="Bhak J."/>
            <person name="Lajeunesse T.C."/>
            <person name="Voolstra C.R."/>
        </authorList>
    </citation>
    <scope>NUCLEOTIDE SEQUENCE [LARGE SCALE GENOMIC DNA]</scope>
    <source>
        <strain evidence="3 4">CCMP2467</strain>
    </source>
</reference>
<dbReference type="Proteomes" id="UP000186817">
    <property type="component" value="Unassembled WGS sequence"/>
</dbReference>
<feature type="chain" id="PRO_5012706074" evidence="2">
    <location>
        <begin position="16"/>
        <end position="169"/>
    </location>
</feature>
<feature type="non-terminal residue" evidence="3">
    <location>
        <position position="169"/>
    </location>
</feature>
<feature type="signal peptide" evidence="2">
    <location>
        <begin position="1"/>
        <end position="15"/>
    </location>
</feature>
<name>A0A1Q9BRR2_SYMMI</name>
<keyword evidence="2" id="KW-0732">Signal</keyword>
<dbReference type="OrthoDB" id="447820at2759"/>
<accession>A0A1Q9BRR2</accession>
<evidence type="ECO:0000313" key="4">
    <source>
        <dbReference type="Proteomes" id="UP000186817"/>
    </source>
</evidence>
<dbReference type="EMBL" id="LSRX01005967">
    <property type="protein sequence ID" value="OLP73240.1"/>
    <property type="molecule type" value="Genomic_DNA"/>
</dbReference>
<protein>
    <submittedName>
        <fullName evidence="3">Uncharacterized protein</fullName>
    </submittedName>
</protein>
<sequence>MFLSLTIALLSYVKAQRAALLQWLSSGRCLHAVFVRITDDTNVYVSPQAGPERNTDDLVQKLLEQDDPEQQDDPQQHDGEGKGAVGRTGRRKVMPLLGVLQWATVRRVGAGMQMPAAGELSTVQLHVPSQILPKANCEYRDAAAPNEQVDIGRLRQCFCVSGRIKDVAT</sequence>
<organism evidence="3 4">
    <name type="scientific">Symbiodinium microadriaticum</name>
    <name type="common">Dinoflagellate</name>
    <name type="synonym">Zooxanthella microadriatica</name>
    <dbReference type="NCBI Taxonomy" id="2951"/>
    <lineage>
        <taxon>Eukaryota</taxon>
        <taxon>Sar</taxon>
        <taxon>Alveolata</taxon>
        <taxon>Dinophyceae</taxon>
        <taxon>Suessiales</taxon>
        <taxon>Symbiodiniaceae</taxon>
        <taxon>Symbiodinium</taxon>
    </lineage>
</organism>
<proteinExistence type="predicted"/>
<evidence type="ECO:0000256" key="1">
    <source>
        <dbReference type="SAM" id="MobiDB-lite"/>
    </source>
</evidence>
<evidence type="ECO:0000313" key="3">
    <source>
        <dbReference type="EMBL" id="OLP73240.1"/>
    </source>
</evidence>
<keyword evidence="4" id="KW-1185">Reference proteome</keyword>
<feature type="region of interest" description="Disordered" evidence="1">
    <location>
        <begin position="66"/>
        <end position="87"/>
    </location>
</feature>